<comment type="caution">
    <text evidence="2">The sequence shown here is derived from an EMBL/GenBank/DDBJ whole genome shotgun (WGS) entry which is preliminary data.</text>
</comment>
<dbReference type="Proteomes" id="UP000265325">
    <property type="component" value="Unassembled WGS sequence"/>
</dbReference>
<dbReference type="SUPFAM" id="SSF54427">
    <property type="entry name" value="NTF2-like"/>
    <property type="match status" value="1"/>
</dbReference>
<protein>
    <submittedName>
        <fullName evidence="2">Hydroxylacyl-CoA dehydrogenase</fullName>
    </submittedName>
</protein>
<keyword evidence="3" id="KW-1185">Reference proteome</keyword>
<dbReference type="EMBL" id="LAQS01000005">
    <property type="protein sequence ID" value="KKZ75085.1"/>
    <property type="molecule type" value="Genomic_DNA"/>
</dbReference>
<dbReference type="Pfam" id="PF13577">
    <property type="entry name" value="SnoaL_4"/>
    <property type="match status" value="1"/>
</dbReference>
<sequence>MSQTVSPASASYAALCAEVRRFHARQMQLLDSGEAEAWAATFTEDGLFAPPSLPEPVRGRAALAEGVRTAHAALVAEGEVRRHLLTTEVVEEPVAGDADGAVRVRSYVQVVATRKDEEPRLILMCVCEDVLVSEDGEWRVRERYVTRDDRP</sequence>
<organism evidence="2 3">
    <name type="scientific">Streptomyces showdoensis</name>
    <dbReference type="NCBI Taxonomy" id="68268"/>
    <lineage>
        <taxon>Bacteria</taxon>
        <taxon>Bacillati</taxon>
        <taxon>Actinomycetota</taxon>
        <taxon>Actinomycetes</taxon>
        <taxon>Kitasatosporales</taxon>
        <taxon>Streptomycetaceae</taxon>
        <taxon>Streptomyces</taxon>
    </lineage>
</organism>
<dbReference type="Gene3D" id="3.10.450.50">
    <property type="match status" value="1"/>
</dbReference>
<gene>
    <name evidence="2" type="ORF">VO63_04590</name>
</gene>
<dbReference type="InterPro" id="IPR037401">
    <property type="entry name" value="SnoaL-like"/>
</dbReference>
<dbReference type="CDD" id="cd00531">
    <property type="entry name" value="NTF2_like"/>
    <property type="match status" value="1"/>
</dbReference>
<evidence type="ECO:0000259" key="1">
    <source>
        <dbReference type="Pfam" id="PF13577"/>
    </source>
</evidence>
<feature type="domain" description="SnoaL-like" evidence="1">
    <location>
        <begin position="17"/>
        <end position="143"/>
    </location>
</feature>
<accession>A0A2P2GVX3</accession>
<evidence type="ECO:0000313" key="2">
    <source>
        <dbReference type="EMBL" id="KKZ75085.1"/>
    </source>
</evidence>
<evidence type="ECO:0000313" key="3">
    <source>
        <dbReference type="Proteomes" id="UP000265325"/>
    </source>
</evidence>
<dbReference type="AlphaFoldDB" id="A0A2P2GVX3"/>
<name>A0A2P2GVX3_STREW</name>
<reference evidence="2 3" key="1">
    <citation type="submission" date="2015-05" db="EMBL/GenBank/DDBJ databases">
        <title>Draft Genome assembly of Streptomyces showdoensis.</title>
        <authorList>
            <person name="Thapa K.K."/>
            <person name="Metsa-Ketela M."/>
        </authorList>
    </citation>
    <scope>NUCLEOTIDE SEQUENCE [LARGE SCALE GENOMIC DNA]</scope>
    <source>
        <strain evidence="2 3">ATCC 15227</strain>
    </source>
</reference>
<dbReference type="InterPro" id="IPR032710">
    <property type="entry name" value="NTF2-like_dom_sf"/>
</dbReference>
<proteinExistence type="predicted"/>
<dbReference type="RefSeq" id="WP_046906208.1">
    <property type="nucleotide sequence ID" value="NZ_BAAAXG010000004.1"/>
</dbReference>